<proteinExistence type="predicted"/>
<feature type="compositionally biased region" description="Gly residues" evidence="1">
    <location>
        <begin position="406"/>
        <end position="424"/>
    </location>
</feature>
<feature type="region of interest" description="Disordered" evidence="1">
    <location>
        <begin position="263"/>
        <end position="574"/>
    </location>
</feature>
<evidence type="ECO:0000313" key="2">
    <source>
        <dbReference type="EMBL" id="GHF37219.1"/>
    </source>
</evidence>
<organism evidence="2 3">
    <name type="scientific">Streptomyces mashuensis</name>
    <dbReference type="NCBI Taxonomy" id="33904"/>
    <lineage>
        <taxon>Bacteria</taxon>
        <taxon>Bacillati</taxon>
        <taxon>Actinomycetota</taxon>
        <taxon>Actinomycetes</taxon>
        <taxon>Kitasatosporales</taxon>
        <taxon>Streptomycetaceae</taxon>
        <taxon>Streptomyces</taxon>
    </lineage>
</organism>
<gene>
    <name evidence="2" type="ORF">GCM10010218_18480</name>
</gene>
<feature type="compositionally biased region" description="Low complexity" evidence="1">
    <location>
        <begin position="389"/>
        <end position="399"/>
    </location>
</feature>
<accession>A0A919B1U2</accession>
<evidence type="ECO:0000313" key="3">
    <source>
        <dbReference type="Proteomes" id="UP000638313"/>
    </source>
</evidence>
<reference evidence="2" key="2">
    <citation type="submission" date="2020-09" db="EMBL/GenBank/DDBJ databases">
        <authorList>
            <person name="Sun Q."/>
            <person name="Ohkuma M."/>
        </authorList>
    </citation>
    <scope>NUCLEOTIDE SEQUENCE</scope>
    <source>
        <strain evidence="2">JCM 4059</strain>
    </source>
</reference>
<keyword evidence="3" id="KW-1185">Reference proteome</keyword>
<feature type="compositionally biased region" description="Pro residues" evidence="1">
    <location>
        <begin position="357"/>
        <end position="373"/>
    </location>
</feature>
<protein>
    <recommendedName>
        <fullName evidence="4">PPE family protein</fullName>
    </recommendedName>
</protein>
<reference evidence="2" key="1">
    <citation type="journal article" date="2014" name="Int. J. Syst. Evol. Microbiol.">
        <title>Complete genome sequence of Corynebacterium casei LMG S-19264T (=DSM 44701T), isolated from a smear-ripened cheese.</title>
        <authorList>
            <consortium name="US DOE Joint Genome Institute (JGI-PGF)"/>
            <person name="Walter F."/>
            <person name="Albersmeier A."/>
            <person name="Kalinowski J."/>
            <person name="Ruckert C."/>
        </authorList>
    </citation>
    <scope>NUCLEOTIDE SEQUENCE</scope>
    <source>
        <strain evidence="2">JCM 4059</strain>
    </source>
</reference>
<dbReference type="SUPFAM" id="SSF140453">
    <property type="entry name" value="EsxAB dimer-like"/>
    <property type="match status" value="1"/>
</dbReference>
<comment type="caution">
    <text evidence="2">The sequence shown here is derived from an EMBL/GenBank/DDBJ whole genome shotgun (WGS) entry which is preliminary data.</text>
</comment>
<evidence type="ECO:0008006" key="4">
    <source>
        <dbReference type="Google" id="ProtNLM"/>
    </source>
</evidence>
<feature type="compositionally biased region" description="Gly residues" evidence="1">
    <location>
        <begin position="469"/>
        <end position="495"/>
    </location>
</feature>
<feature type="compositionally biased region" description="Gly residues" evidence="1">
    <location>
        <begin position="280"/>
        <end position="300"/>
    </location>
</feature>
<sequence length="574" mass="59115">MTTRPNDPRFLYSPDLAFARGPLDPAPGTSPDKPLVAPMATPGPVIVRPGIGLAAWTNFDNMSLDQLRGMVEHADTEKAQHLVKGLKDAAEAIKKVGNGLKTHADKVDWRGDGGTAFREWCADMANATLRLSELTSTAGNWVDHATTTLASVKSALPPVSADDRKTLETYRAQHNMKTGRVPLPLYEQDLRFTPVNPSASAVPTQLQAFQAQQRLLEAQRQTAQQLKKLAGAYVWSARQIESAQRPTFRPMPPVAGIDARREFVPGAGGSAGGASAQPQGSGGFGGSGVAPGTMGSGGYFVPGRVGQGTHSTGPSHDRVDVDGVKMPPTVPTPSHDSRPGLPHRPPTDSGTHDVPHRPGPVVPNVPHLPPMPSSDPRTPMGRLGDVPRRVPTGPEGRVVVPPPGPTGRGPGATPGLPGRGGSGATGVPRVPNTGVIGGRATGPMPGRASSQQSPRGAAFGAEPSPRGTGQPGMGFGPVPGMAAGGAAGRSGGAAGGSRRLTSEPGGVVGGRPGRRAASEGGAFTPGGTGLVRGASEPNTGRVGQRRGGSRPGYAKEDEETWSQSRRRTIPPVIE</sequence>
<dbReference type="Proteomes" id="UP000638313">
    <property type="component" value="Unassembled WGS sequence"/>
</dbReference>
<dbReference type="EMBL" id="BNBD01000002">
    <property type="protein sequence ID" value="GHF37219.1"/>
    <property type="molecule type" value="Genomic_DNA"/>
</dbReference>
<dbReference type="AlphaFoldDB" id="A0A919B1U2"/>
<dbReference type="InterPro" id="IPR036689">
    <property type="entry name" value="ESAT-6-like_sf"/>
</dbReference>
<name>A0A919B1U2_9ACTN</name>
<evidence type="ECO:0000256" key="1">
    <source>
        <dbReference type="SAM" id="MobiDB-lite"/>
    </source>
</evidence>